<comment type="caution">
    <text evidence="1">The sequence shown here is derived from an EMBL/GenBank/DDBJ whole genome shotgun (WGS) entry which is preliminary data.</text>
</comment>
<accession>A0ABR0K4P3</accession>
<proteinExistence type="predicted"/>
<reference evidence="1 2" key="1">
    <citation type="submission" date="2023-08" db="EMBL/GenBank/DDBJ databases">
        <title>Black Yeasts Isolated from many extreme environments.</title>
        <authorList>
            <person name="Coleine C."/>
            <person name="Stajich J.E."/>
            <person name="Selbmann L."/>
        </authorList>
    </citation>
    <scope>NUCLEOTIDE SEQUENCE [LARGE SCALE GENOMIC DNA]</scope>
    <source>
        <strain evidence="1 2">CCFEE 5885</strain>
    </source>
</reference>
<name>A0ABR0K4P3_9EURO</name>
<evidence type="ECO:0000313" key="1">
    <source>
        <dbReference type="EMBL" id="KAK5087250.1"/>
    </source>
</evidence>
<keyword evidence="2" id="KW-1185">Reference proteome</keyword>
<gene>
    <name evidence="1" type="ORF">LTR24_006890</name>
</gene>
<dbReference type="Gene3D" id="2.40.320.10">
    <property type="entry name" value="Hypothetical Protein Pfu-838710-001"/>
    <property type="match status" value="1"/>
</dbReference>
<sequence>MSSLVPNYEVKLLLEPSKVLESDDRLNNAIRSAFNIQQGTKKMNVIFMDTEKQHIYNVGWSLRIRKSENDNKFELTYKKRYPVGEGLSAATAGSIDATLETAKQEGFGSSYKAQVEVGYKKQTLSISRDEEIPSTSFQGTDLPSVIYLRRFLRAKVPDEFKNWSANNWGTKYLDESIVYGPVLAKRSKGTWEGFELSIEVWPIRKSRDDASLELIVEASFKTPDFQKAVEGHANLERFLRERGWLLEEDSLKTKLIMERYGDSWRSKSEMLDMEWRNVHEVFLEFWWKALPPSLRPIPWPCHVVMNVCEHSTQHLQARFVLLIGLLKTADLRRRNTLTLHHTLIS</sequence>
<dbReference type="EMBL" id="JAVRRG010000095">
    <property type="protein sequence ID" value="KAK5087250.1"/>
    <property type="molecule type" value="Genomic_DNA"/>
</dbReference>
<dbReference type="Proteomes" id="UP001345013">
    <property type="component" value="Unassembled WGS sequence"/>
</dbReference>
<evidence type="ECO:0008006" key="3">
    <source>
        <dbReference type="Google" id="ProtNLM"/>
    </source>
</evidence>
<organism evidence="1 2">
    <name type="scientific">Lithohypha guttulata</name>
    <dbReference type="NCBI Taxonomy" id="1690604"/>
    <lineage>
        <taxon>Eukaryota</taxon>
        <taxon>Fungi</taxon>
        <taxon>Dikarya</taxon>
        <taxon>Ascomycota</taxon>
        <taxon>Pezizomycotina</taxon>
        <taxon>Eurotiomycetes</taxon>
        <taxon>Chaetothyriomycetidae</taxon>
        <taxon>Chaetothyriales</taxon>
        <taxon>Trichomeriaceae</taxon>
        <taxon>Lithohypha</taxon>
    </lineage>
</organism>
<protein>
    <recommendedName>
        <fullName evidence="3">CYTH domain-containing protein</fullName>
    </recommendedName>
</protein>
<evidence type="ECO:0000313" key="2">
    <source>
        <dbReference type="Proteomes" id="UP001345013"/>
    </source>
</evidence>